<protein>
    <submittedName>
        <fullName evidence="1">Uncharacterized protein</fullName>
    </submittedName>
</protein>
<comment type="caution">
    <text evidence="1">The sequence shown here is derived from an EMBL/GenBank/DDBJ whole genome shotgun (WGS) entry which is preliminary data.</text>
</comment>
<reference evidence="1" key="1">
    <citation type="submission" date="2020-09" db="EMBL/GenBank/DDBJ databases">
        <title>A novel bacterium of genus Bacillus, isolated from South China Sea.</title>
        <authorList>
            <person name="Huang H."/>
            <person name="Mo K."/>
            <person name="Hu Y."/>
        </authorList>
    </citation>
    <scope>NUCLEOTIDE SEQUENCE</scope>
    <source>
        <strain evidence="1">IB182487</strain>
    </source>
</reference>
<dbReference type="EMBL" id="JACXAI010000071">
    <property type="protein sequence ID" value="MBD1383609.1"/>
    <property type="molecule type" value="Genomic_DNA"/>
</dbReference>
<gene>
    <name evidence="1" type="ORF">IC621_26045</name>
</gene>
<evidence type="ECO:0000313" key="1">
    <source>
        <dbReference type="EMBL" id="MBD1383609.1"/>
    </source>
</evidence>
<dbReference type="AlphaFoldDB" id="A0A926NHK7"/>
<name>A0A926NHK7_9BACI</name>
<keyword evidence="2" id="KW-1185">Reference proteome</keyword>
<evidence type="ECO:0000313" key="2">
    <source>
        <dbReference type="Proteomes" id="UP000626844"/>
    </source>
</evidence>
<dbReference type="Proteomes" id="UP000626844">
    <property type="component" value="Unassembled WGS sequence"/>
</dbReference>
<organism evidence="1 2">
    <name type="scientific">Metabacillus arenae</name>
    <dbReference type="NCBI Taxonomy" id="2771434"/>
    <lineage>
        <taxon>Bacteria</taxon>
        <taxon>Bacillati</taxon>
        <taxon>Bacillota</taxon>
        <taxon>Bacilli</taxon>
        <taxon>Bacillales</taxon>
        <taxon>Bacillaceae</taxon>
        <taxon>Metabacillus</taxon>
    </lineage>
</organism>
<dbReference type="RefSeq" id="WP_191162929.1">
    <property type="nucleotide sequence ID" value="NZ_JACXAI010000071.1"/>
</dbReference>
<proteinExistence type="predicted"/>
<accession>A0A926NHK7</accession>
<sequence length="92" mass="10493">MMRVRGEIYSKRSYLDKTLQKTMNILFIKADESINFNGDLIKFIPIISECSANFSVGEKIQLEGEISTEYIVTSLGKRSFEPVPVIRTRSIS</sequence>